<dbReference type="PANTHER" id="PTHR43004">
    <property type="entry name" value="TRK SYSTEM POTASSIUM UPTAKE PROTEIN"/>
    <property type="match status" value="1"/>
</dbReference>
<evidence type="ECO:0000259" key="3">
    <source>
        <dbReference type="Pfam" id="PF01494"/>
    </source>
</evidence>
<keyword evidence="5" id="KW-1185">Reference proteome</keyword>
<evidence type="ECO:0000256" key="1">
    <source>
        <dbReference type="ARBA" id="ARBA00022630"/>
    </source>
</evidence>
<organism evidence="4 5">
    <name type="scientific">Bradyrhizobium septentrionale</name>
    <dbReference type="NCBI Taxonomy" id="1404411"/>
    <lineage>
        <taxon>Bacteria</taxon>
        <taxon>Pseudomonadati</taxon>
        <taxon>Pseudomonadota</taxon>
        <taxon>Alphaproteobacteria</taxon>
        <taxon>Hyphomicrobiales</taxon>
        <taxon>Nitrobacteraceae</taxon>
        <taxon>Bradyrhizobium</taxon>
    </lineage>
</organism>
<dbReference type="Gene3D" id="3.30.9.10">
    <property type="entry name" value="D-Amino Acid Oxidase, subunit A, domain 2"/>
    <property type="match status" value="1"/>
</dbReference>
<keyword evidence="4" id="KW-0560">Oxidoreductase</keyword>
<reference evidence="4" key="2">
    <citation type="submission" date="2024-03" db="EMBL/GenBank/DDBJ databases">
        <authorList>
            <person name="Bromfield E.S.P."/>
            <person name="Cloutier S."/>
        </authorList>
    </citation>
    <scope>NUCLEOTIDE SEQUENCE</scope>
    <source>
        <strain evidence="4">5S5</strain>
    </source>
</reference>
<dbReference type="GO" id="GO:0004497">
    <property type="term" value="F:monooxygenase activity"/>
    <property type="evidence" value="ECO:0007669"/>
    <property type="project" value="UniProtKB-KW"/>
</dbReference>
<keyword evidence="4" id="KW-0503">Monooxygenase</keyword>
<dbReference type="Pfam" id="PF01494">
    <property type="entry name" value="FAD_binding_3"/>
    <property type="match status" value="1"/>
</dbReference>
<dbReference type="Pfam" id="PF21274">
    <property type="entry name" value="Rng_hyd_C"/>
    <property type="match status" value="1"/>
</dbReference>
<keyword evidence="2" id="KW-0274">FAD</keyword>
<evidence type="ECO:0000313" key="5">
    <source>
        <dbReference type="Proteomes" id="UP001432046"/>
    </source>
</evidence>
<reference evidence="4" key="1">
    <citation type="journal article" date="2021" name="Int. J. Syst. Evol. Microbiol.">
        <title>Bradyrhizobium septentrionale sp. nov. (sv. septentrionale) and Bradyrhizobium quebecense sp. nov. (sv. septentrionale) associated with legumes native to Canada possess rearranged symbiosis genes and numerous insertion sequences.</title>
        <authorList>
            <person name="Bromfield E.S.P."/>
            <person name="Cloutier S."/>
        </authorList>
    </citation>
    <scope>NUCLEOTIDE SEQUENCE</scope>
    <source>
        <strain evidence="4">5S5</strain>
    </source>
</reference>
<dbReference type="PANTHER" id="PTHR43004:SF8">
    <property type="entry name" value="FAD-BINDING DOMAIN-CONTAINING PROTEIN-RELATED"/>
    <property type="match status" value="1"/>
</dbReference>
<feature type="domain" description="FAD-binding" evidence="3">
    <location>
        <begin position="8"/>
        <end position="371"/>
    </location>
</feature>
<dbReference type="Gene3D" id="3.50.50.60">
    <property type="entry name" value="FAD/NAD(P)-binding domain"/>
    <property type="match status" value="1"/>
</dbReference>
<dbReference type="PRINTS" id="PR00420">
    <property type="entry name" value="RNGMNOXGNASE"/>
</dbReference>
<dbReference type="Proteomes" id="UP001432046">
    <property type="component" value="Chromosome"/>
</dbReference>
<accession>A0ABZ2NSL9</accession>
<dbReference type="InterPro" id="IPR050641">
    <property type="entry name" value="RIFMO-like"/>
</dbReference>
<proteinExistence type="predicted"/>
<dbReference type="InterPro" id="IPR002938">
    <property type="entry name" value="FAD-bd"/>
</dbReference>
<name>A0ABZ2NSL9_9BRAD</name>
<sequence length="597" mass="65071">MMTSKPIETDVLVVGSGPAGATAAALLGMYGVKHIMVTKYGWLADTPRAHITNQRAMEVLRDLGLEDKAVAQAVPQHLMANNVFCESLAGEEFGRLYSWGNHPSRKADYDLASPTRICDLPQNFLEPILIEAAGQRGTSLCFNTEFVDLVQDADRVTATVKDRLSGETYQIRAKYLIGADGGRSRVAEVIGLPMEGQMGRAGSMNIIVQADLSKYVAHRPSVLYWVLQPGAEIGGIGAGLIRMVRPWNEWLIIWGYDIEQGERKLSNDEAISIVRNLVGDETLEVKVTSTSTWTVNEMYAGHYTSGRVFCVGDAVHRHPPTNGLGSNTSIQDAYNLCWKLKLVLEGHAAPSLLETYSAERQPVGKQIVTRANKSIGDFPPIFEAVGLVASTDPAEARKAIAARKAPTAEGKARRKKLYEAIANKSYEFNCHGVEMNQRYGSTAVMSDGTPMPPFTRDHELYHQATTWPGAHLPHVWVEHQGQRKSTLDLAGKGRFTLLTGIGGDGWKTAAAAVEKAYGLPVDVVTIGPQGCDALDIYADWYRQSEVDEDGCVLVRPDTYVAWRTREAAADASDVLLDVFGQILGRSAKAQTKSIAAA</sequence>
<dbReference type="SUPFAM" id="SSF51905">
    <property type="entry name" value="FAD/NAD(P)-binding domain"/>
    <property type="match status" value="1"/>
</dbReference>
<dbReference type="EMBL" id="CP147711">
    <property type="protein sequence ID" value="WXC77910.1"/>
    <property type="molecule type" value="Genomic_DNA"/>
</dbReference>
<dbReference type="InterPro" id="IPR036188">
    <property type="entry name" value="FAD/NAD-bd_sf"/>
</dbReference>
<evidence type="ECO:0000256" key="2">
    <source>
        <dbReference type="ARBA" id="ARBA00022827"/>
    </source>
</evidence>
<dbReference type="Gene3D" id="3.40.30.120">
    <property type="match status" value="1"/>
</dbReference>
<protein>
    <submittedName>
        <fullName evidence="4">FAD-dependent monooxygenase</fullName>
    </submittedName>
</protein>
<gene>
    <name evidence="4" type="ORF">WDK88_31455</name>
</gene>
<evidence type="ECO:0000313" key="4">
    <source>
        <dbReference type="EMBL" id="WXC77910.1"/>
    </source>
</evidence>
<keyword evidence="1" id="KW-0285">Flavoprotein</keyword>